<evidence type="ECO:0000313" key="1">
    <source>
        <dbReference type="EMBL" id="KRY44066.1"/>
    </source>
</evidence>
<dbReference type="Proteomes" id="UP000054653">
    <property type="component" value="Unassembled WGS sequence"/>
</dbReference>
<reference evidence="1 2" key="1">
    <citation type="submission" date="2015-01" db="EMBL/GenBank/DDBJ databases">
        <title>Evolution of Trichinella species and genotypes.</title>
        <authorList>
            <person name="Korhonen P.K."/>
            <person name="Edoardo P."/>
            <person name="Giuseppe L.R."/>
            <person name="Gasser R.B."/>
        </authorList>
    </citation>
    <scope>NUCLEOTIDE SEQUENCE [LARGE SCALE GENOMIC DNA]</scope>
    <source>
        <strain evidence="1">ISS120</strain>
    </source>
</reference>
<keyword evidence="2" id="KW-1185">Reference proteome</keyword>
<evidence type="ECO:0000313" key="2">
    <source>
        <dbReference type="Proteomes" id="UP000054653"/>
    </source>
</evidence>
<organism evidence="1 2">
    <name type="scientific">Trichinella britovi</name>
    <name type="common">Parasitic roundworm</name>
    <dbReference type="NCBI Taxonomy" id="45882"/>
    <lineage>
        <taxon>Eukaryota</taxon>
        <taxon>Metazoa</taxon>
        <taxon>Ecdysozoa</taxon>
        <taxon>Nematoda</taxon>
        <taxon>Enoplea</taxon>
        <taxon>Dorylaimia</taxon>
        <taxon>Trichinellida</taxon>
        <taxon>Trichinellidae</taxon>
        <taxon>Trichinella</taxon>
    </lineage>
</organism>
<dbReference type="EMBL" id="JYDI01000744">
    <property type="protein sequence ID" value="KRY44066.1"/>
    <property type="molecule type" value="Genomic_DNA"/>
</dbReference>
<comment type="caution">
    <text evidence="1">The sequence shown here is derived from an EMBL/GenBank/DDBJ whole genome shotgun (WGS) entry which is preliminary data.</text>
</comment>
<proteinExistence type="predicted"/>
<gene>
    <name evidence="1" type="ORF">T03_3845</name>
</gene>
<dbReference type="AlphaFoldDB" id="A0A0V1C4H6"/>
<protein>
    <submittedName>
        <fullName evidence="1">Uncharacterized protein</fullName>
    </submittedName>
</protein>
<sequence>MKFMFSASVLAQYKLNLTKECYLDFILCLFMLQALLKARNCYAILTAHYYKVGLFCKRYESGIDILREMHEPIF</sequence>
<name>A0A0V1C4H6_TRIBR</name>
<accession>A0A0V1C4H6</accession>